<dbReference type="PROSITE" id="PS50928">
    <property type="entry name" value="ABC_TM1"/>
    <property type="match status" value="1"/>
</dbReference>
<keyword evidence="2 7" id="KW-0813">Transport</keyword>
<feature type="transmembrane region" description="Helical" evidence="7">
    <location>
        <begin position="9"/>
        <end position="29"/>
    </location>
</feature>
<evidence type="ECO:0000313" key="9">
    <source>
        <dbReference type="EMBL" id="PIE35950.1"/>
    </source>
</evidence>
<dbReference type="InterPro" id="IPR035906">
    <property type="entry name" value="MetI-like_sf"/>
</dbReference>
<evidence type="ECO:0000313" key="10">
    <source>
        <dbReference type="Proteomes" id="UP000230821"/>
    </source>
</evidence>
<dbReference type="EMBL" id="PDSK01000029">
    <property type="protein sequence ID" value="PIE35950.1"/>
    <property type="molecule type" value="Genomic_DNA"/>
</dbReference>
<reference evidence="9 10" key="1">
    <citation type="submission" date="2017-10" db="EMBL/GenBank/DDBJ databases">
        <title>Novel microbial diversity and functional potential in the marine mammal oral microbiome.</title>
        <authorList>
            <person name="Dudek N.K."/>
            <person name="Sun C.L."/>
            <person name="Burstein D."/>
            <person name="Kantor R.S."/>
            <person name="Aliaga Goltsman D.S."/>
            <person name="Bik E.M."/>
            <person name="Thomas B.C."/>
            <person name="Banfield J.F."/>
            <person name="Relman D.A."/>
        </authorList>
    </citation>
    <scope>NUCLEOTIDE SEQUENCE [LARGE SCALE GENOMIC DNA]</scope>
    <source>
        <strain evidence="9">DOLJORAL78_47_16</strain>
    </source>
</reference>
<keyword evidence="6 7" id="KW-0472">Membrane</keyword>
<sequence>MLTYILRRIVAMVPLLFLVSIITFIIIQLPPGDFFDSLMAEMAESGSQQDSATMEKLREHYGLDKPMYMQYLRWVGGWFHGDFGWSLEWSTPVLNLVAGKMVYTLVLGFFSLLFMVAVALPFGVYSATHQYSISDHVMSTISFLGLCLPGFLLALLWMFFGAIVLRIDVGGVISSEMKDAPMGLAKLWDYFNHLWPPAIILGFASTAQLHRIMRGSVLDVLGQQYITTARAKGLKERKVINKYVVRIAINPLISVMALEIPKIISASALVGIVLSVPTLGPLFLRSLLSQDMYLAGTILLCMTMMLMVANLVADILLAWADPRIRYS</sequence>
<dbReference type="CDD" id="cd06261">
    <property type="entry name" value="TM_PBP2"/>
    <property type="match status" value="1"/>
</dbReference>
<dbReference type="Gene3D" id="1.10.3720.10">
    <property type="entry name" value="MetI-like"/>
    <property type="match status" value="1"/>
</dbReference>
<proteinExistence type="inferred from homology"/>
<dbReference type="InterPro" id="IPR000515">
    <property type="entry name" value="MetI-like"/>
</dbReference>
<dbReference type="PANTHER" id="PTHR30465:SF43">
    <property type="entry name" value="OLIGOPEPTIDE ABC TRANSPORTER, PERMEASE PROTEIN"/>
    <property type="match status" value="1"/>
</dbReference>
<keyword evidence="3" id="KW-1003">Cell membrane</keyword>
<dbReference type="Pfam" id="PF00528">
    <property type="entry name" value="BPD_transp_1"/>
    <property type="match status" value="1"/>
</dbReference>
<accession>A0A2G6KKN7</accession>
<protein>
    <submittedName>
        <fullName evidence="9">ABC transporter permease</fullName>
    </submittedName>
</protein>
<comment type="subcellular location">
    <subcellularLocation>
        <location evidence="1 7">Cell membrane</location>
        <topology evidence="1 7">Multi-pass membrane protein</topology>
    </subcellularLocation>
</comment>
<feature type="transmembrane region" description="Helical" evidence="7">
    <location>
        <begin position="264"/>
        <end position="284"/>
    </location>
</feature>
<dbReference type="PANTHER" id="PTHR30465">
    <property type="entry name" value="INNER MEMBRANE ABC TRANSPORTER"/>
    <property type="match status" value="1"/>
</dbReference>
<evidence type="ECO:0000256" key="3">
    <source>
        <dbReference type="ARBA" id="ARBA00022475"/>
    </source>
</evidence>
<dbReference type="SUPFAM" id="SSF161098">
    <property type="entry name" value="MetI-like"/>
    <property type="match status" value="1"/>
</dbReference>
<evidence type="ECO:0000256" key="1">
    <source>
        <dbReference type="ARBA" id="ARBA00004651"/>
    </source>
</evidence>
<gene>
    <name evidence="9" type="ORF">CSA56_02170</name>
</gene>
<evidence type="ECO:0000256" key="7">
    <source>
        <dbReference type="RuleBase" id="RU363032"/>
    </source>
</evidence>
<evidence type="ECO:0000256" key="4">
    <source>
        <dbReference type="ARBA" id="ARBA00022692"/>
    </source>
</evidence>
<dbReference type="GO" id="GO:0055085">
    <property type="term" value="P:transmembrane transport"/>
    <property type="evidence" value="ECO:0007669"/>
    <property type="project" value="InterPro"/>
</dbReference>
<evidence type="ECO:0000256" key="2">
    <source>
        <dbReference type="ARBA" id="ARBA00022448"/>
    </source>
</evidence>
<feature type="domain" description="ABC transmembrane type-1" evidence="8">
    <location>
        <begin position="101"/>
        <end position="317"/>
    </location>
</feature>
<feature type="transmembrane region" description="Helical" evidence="7">
    <location>
        <begin position="296"/>
        <end position="320"/>
    </location>
</feature>
<evidence type="ECO:0000256" key="6">
    <source>
        <dbReference type="ARBA" id="ARBA00023136"/>
    </source>
</evidence>
<evidence type="ECO:0000259" key="8">
    <source>
        <dbReference type="PROSITE" id="PS50928"/>
    </source>
</evidence>
<feature type="transmembrane region" description="Helical" evidence="7">
    <location>
        <begin position="143"/>
        <end position="167"/>
    </location>
</feature>
<keyword evidence="5 7" id="KW-1133">Transmembrane helix</keyword>
<name>A0A2G6KKN7_9BACT</name>
<dbReference type="InterPro" id="IPR045621">
    <property type="entry name" value="BPD_transp_1_N"/>
</dbReference>
<dbReference type="Proteomes" id="UP000230821">
    <property type="component" value="Unassembled WGS sequence"/>
</dbReference>
<dbReference type="AlphaFoldDB" id="A0A2G6KKN7"/>
<comment type="similarity">
    <text evidence="7">Belongs to the binding-protein-dependent transport system permease family.</text>
</comment>
<dbReference type="Pfam" id="PF19300">
    <property type="entry name" value="BPD_transp_1_N"/>
    <property type="match status" value="1"/>
</dbReference>
<feature type="transmembrane region" description="Helical" evidence="7">
    <location>
        <begin position="101"/>
        <end position="122"/>
    </location>
</feature>
<keyword evidence="4 7" id="KW-0812">Transmembrane</keyword>
<dbReference type="GO" id="GO:0005886">
    <property type="term" value="C:plasma membrane"/>
    <property type="evidence" value="ECO:0007669"/>
    <property type="project" value="UniProtKB-SubCell"/>
</dbReference>
<evidence type="ECO:0000256" key="5">
    <source>
        <dbReference type="ARBA" id="ARBA00022989"/>
    </source>
</evidence>
<comment type="caution">
    <text evidence="9">The sequence shown here is derived from an EMBL/GenBank/DDBJ whole genome shotgun (WGS) entry which is preliminary data.</text>
</comment>
<organism evidence="9 10">
    <name type="scientific">candidate division KSB3 bacterium</name>
    <dbReference type="NCBI Taxonomy" id="2044937"/>
    <lineage>
        <taxon>Bacteria</taxon>
        <taxon>candidate division KSB3</taxon>
    </lineage>
</organism>